<comment type="caution">
    <text evidence="1">The sequence shown here is derived from an EMBL/GenBank/DDBJ whole genome shotgun (WGS) entry which is preliminary data.</text>
</comment>
<evidence type="ECO:0000313" key="1">
    <source>
        <dbReference type="EMBL" id="KAK2557990.1"/>
    </source>
</evidence>
<reference evidence="1" key="1">
    <citation type="journal article" date="2023" name="G3 (Bethesda)">
        <title>Whole genome assembly and annotation of the endangered Caribbean coral Acropora cervicornis.</title>
        <authorList>
            <person name="Selwyn J.D."/>
            <person name="Vollmer S.V."/>
        </authorList>
    </citation>
    <scope>NUCLEOTIDE SEQUENCE</scope>
    <source>
        <strain evidence="1">K2</strain>
    </source>
</reference>
<keyword evidence="2" id="KW-1185">Reference proteome</keyword>
<protein>
    <submittedName>
        <fullName evidence="1">Uncharacterized protein</fullName>
    </submittedName>
</protein>
<dbReference type="EMBL" id="JARQWQ010000046">
    <property type="protein sequence ID" value="KAK2557990.1"/>
    <property type="molecule type" value="Genomic_DNA"/>
</dbReference>
<evidence type="ECO:0000313" key="2">
    <source>
        <dbReference type="Proteomes" id="UP001249851"/>
    </source>
</evidence>
<gene>
    <name evidence="1" type="ORF">P5673_019558</name>
</gene>
<dbReference type="Proteomes" id="UP001249851">
    <property type="component" value="Unassembled WGS sequence"/>
</dbReference>
<accession>A0AAD9V257</accession>
<sequence length="117" mass="13009">MPTQNSTILQELQYAAWCSNSKVDNLRFKATLCDQSGTTATTYKSYIILCATTHTTATPSLGLISKEAGMLCQWVASLTRPYAKYSAEEIISCPQYISNDQLLTTYRQSSVAHNTRQ</sequence>
<reference evidence="1" key="2">
    <citation type="journal article" date="2023" name="Science">
        <title>Genomic signatures of disease resistance in endangered staghorn corals.</title>
        <authorList>
            <person name="Vollmer S.V."/>
            <person name="Selwyn J.D."/>
            <person name="Despard B.A."/>
            <person name="Roesel C.L."/>
        </authorList>
    </citation>
    <scope>NUCLEOTIDE SEQUENCE</scope>
    <source>
        <strain evidence="1">K2</strain>
    </source>
</reference>
<proteinExistence type="predicted"/>
<name>A0AAD9V257_ACRCE</name>
<dbReference type="AlphaFoldDB" id="A0AAD9V257"/>
<organism evidence="1 2">
    <name type="scientific">Acropora cervicornis</name>
    <name type="common">Staghorn coral</name>
    <dbReference type="NCBI Taxonomy" id="6130"/>
    <lineage>
        <taxon>Eukaryota</taxon>
        <taxon>Metazoa</taxon>
        <taxon>Cnidaria</taxon>
        <taxon>Anthozoa</taxon>
        <taxon>Hexacorallia</taxon>
        <taxon>Scleractinia</taxon>
        <taxon>Astrocoeniina</taxon>
        <taxon>Acroporidae</taxon>
        <taxon>Acropora</taxon>
    </lineage>
</organism>